<dbReference type="InterPro" id="IPR036412">
    <property type="entry name" value="HAD-like_sf"/>
</dbReference>
<dbReference type="NCBIfam" id="TIGR01691">
    <property type="entry name" value="enolase-ppase"/>
    <property type="match status" value="1"/>
</dbReference>
<evidence type="ECO:0000313" key="5">
    <source>
        <dbReference type="Proteomes" id="UP000728032"/>
    </source>
</evidence>
<dbReference type="PANTHER" id="PTHR20371">
    <property type="entry name" value="ENOLASE-PHOSPHATASE E1"/>
    <property type="match status" value="1"/>
</dbReference>
<dbReference type="SFLD" id="SFLDF00044">
    <property type="entry name" value="enolase-phosphatase"/>
    <property type="match status" value="1"/>
</dbReference>
<gene>
    <name evidence="4" type="ORF">ONB1V03_LOCUS2346</name>
</gene>
<dbReference type="Gene3D" id="1.10.720.60">
    <property type="match status" value="1"/>
</dbReference>
<dbReference type="GO" id="GO:0000287">
    <property type="term" value="F:magnesium ion binding"/>
    <property type="evidence" value="ECO:0007669"/>
    <property type="project" value="InterPro"/>
</dbReference>
<evidence type="ECO:0000313" key="4">
    <source>
        <dbReference type="EMBL" id="CAD7640029.1"/>
    </source>
</evidence>
<dbReference type="Gene3D" id="3.40.50.1000">
    <property type="entry name" value="HAD superfamily/HAD-like"/>
    <property type="match status" value="1"/>
</dbReference>
<dbReference type="GO" id="GO:0019509">
    <property type="term" value="P:L-methionine salvage from methylthioadenosine"/>
    <property type="evidence" value="ECO:0007669"/>
    <property type="project" value="InterPro"/>
</dbReference>
<reference evidence="4" key="1">
    <citation type="submission" date="2020-11" db="EMBL/GenBank/DDBJ databases">
        <authorList>
            <person name="Tran Van P."/>
        </authorList>
    </citation>
    <scope>NUCLEOTIDE SEQUENCE</scope>
</reference>
<dbReference type="InterPro" id="IPR023214">
    <property type="entry name" value="HAD_sf"/>
</dbReference>
<dbReference type="Pfam" id="PF00702">
    <property type="entry name" value="Hydrolase"/>
    <property type="match status" value="1"/>
</dbReference>
<dbReference type="Proteomes" id="UP000728032">
    <property type="component" value="Unassembled WGS sequence"/>
</dbReference>
<dbReference type="OrthoDB" id="272500at2759"/>
<keyword evidence="1" id="KW-0028">Amino-acid biosynthesis</keyword>
<dbReference type="AlphaFoldDB" id="A0A7R9LGN0"/>
<keyword evidence="3" id="KW-0486">Methionine biosynthesis</keyword>
<dbReference type="CDD" id="cd01629">
    <property type="entry name" value="HAD_EP"/>
    <property type="match status" value="1"/>
</dbReference>
<dbReference type="EMBL" id="OC915350">
    <property type="protein sequence ID" value="CAD7640029.1"/>
    <property type="molecule type" value="Genomic_DNA"/>
</dbReference>
<protein>
    <recommendedName>
        <fullName evidence="6">Enolase-phosphatase E1</fullName>
    </recommendedName>
</protein>
<keyword evidence="5" id="KW-1185">Reference proteome</keyword>
<dbReference type="InterPro" id="IPR023943">
    <property type="entry name" value="Enolase-ppase_E1"/>
</dbReference>
<proteinExistence type="predicted"/>
<dbReference type="PANTHER" id="PTHR20371:SF1">
    <property type="entry name" value="ENOLASE-PHOSPHATASE E1"/>
    <property type="match status" value="1"/>
</dbReference>
<dbReference type="SFLD" id="SFLDS00003">
    <property type="entry name" value="Haloacid_Dehalogenase"/>
    <property type="match status" value="1"/>
</dbReference>
<dbReference type="SFLD" id="SFLDG01129">
    <property type="entry name" value="C1.5:_HAD__Beta-PGM__Phosphata"/>
    <property type="match status" value="1"/>
</dbReference>
<evidence type="ECO:0000256" key="3">
    <source>
        <dbReference type="ARBA" id="ARBA00023167"/>
    </source>
</evidence>
<dbReference type="NCBIfam" id="TIGR01549">
    <property type="entry name" value="HAD-SF-IA-v1"/>
    <property type="match status" value="1"/>
</dbReference>
<dbReference type="EMBL" id="CAJPVJ010000525">
    <property type="protein sequence ID" value="CAG2162756.1"/>
    <property type="molecule type" value="Genomic_DNA"/>
</dbReference>
<evidence type="ECO:0000256" key="2">
    <source>
        <dbReference type="ARBA" id="ARBA00022801"/>
    </source>
</evidence>
<keyword evidence="2" id="KW-0378">Hydrolase</keyword>
<dbReference type="SFLD" id="SFLDG01133">
    <property type="entry name" value="C1.5.4:_Enolase-phosphatase_Li"/>
    <property type="match status" value="1"/>
</dbReference>
<dbReference type="SUPFAM" id="SSF56784">
    <property type="entry name" value="HAD-like"/>
    <property type="match status" value="1"/>
</dbReference>
<evidence type="ECO:0000256" key="1">
    <source>
        <dbReference type="ARBA" id="ARBA00022605"/>
    </source>
</evidence>
<organism evidence="4">
    <name type="scientific">Oppiella nova</name>
    <dbReference type="NCBI Taxonomy" id="334625"/>
    <lineage>
        <taxon>Eukaryota</taxon>
        <taxon>Metazoa</taxon>
        <taxon>Ecdysozoa</taxon>
        <taxon>Arthropoda</taxon>
        <taxon>Chelicerata</taxon>
        <taxon>Arachnida</taxon>
        <taxon>Acari</taxon>
        <taxon>Acariformes</taxon>
        <taxon>Sarcoptiformes</taxon>
        <taxon>Oribatida</taxon>
        <taxon>Brachypylina</taxon>
        <taxon>Oppioidea</taxon>
        <taxon>Oppiidae</taxon>
        <taxon>Oppiella</taxon>
    </lineage>
</organism>
<name>A0A7R9LGN0_9ACAR</name>
<accession>A0A7R9LGN0</accession>
<dbReference type="InterPro" id="IPR006439">
    <property type="entry name" value="HAD-SF_hydro_IA"/>
</dbReference>
<sequence>MIELTKPRLIVVDIEGTTTSITFVKEFLFPYVITNINDYLRKNWNDGSLQEDVDLLRKQSLVDLESGSSDVPVIGTEDQSNREAVIQSVVDNVLWQMSADRKITALKQFQGKMWRFGYQCGDIKGHVYSDVPKAITKWTQELGIKLCIYSSGSVLAQKLIFGHSVCGDLTHLIDNYFDTTIGPKVESLSYTKIAETCGLNPEDIVFITDAAKEAFAAKEAGITAILSIREGTETLSDDTFRQFPTITSFDEITFK</sequence>
<evidence type="ECO:0008006" key="6">
    <source>
        <dbReference type="Google" id="ProtNLM"/>
    </source>
</evidence>
<dbReference type="GO" id="GO:0043874">
    <property type="term" value="F:acireductone synthase activity"/>
    <property type="evidence" value="ECO:0007669"/>
    <property type="project" value="InterPro"/>
</dbReference>